<evidence type="ECO:0000259" key="2">
    <source>
        <dbReference type="Pfam" id="PF12697"/>
    </source>
</evidence>
<keyword evidence="4" id="KW-1185">Reference proteome</keyword>
<feature type="domain" description="AB hydrolase-1" evidence="2">
    <location>
        <begin position="105"/>
        <end position="160"/>
    </location>
</feature>
<dbReference type="VEuPathDB" id="ToxoDB:EBH_0045170"/>
<accession>U6LNW6</accession>
<gene>
    <name evidence="3" type="ORF">EBH_0045170</name>
</gene>
<name>U6LNW6_9EIME</name>
<protein>
    <recommendedName>
        <fullName evidence="2">AB hydrolase-1 domain-containing protein</fullName>
    </recommendedName>
</protein>
<feature type="compositionally biased region" description="Low complexity" evidence="1">
    <location>
        <begin position="204"/>
        <end position="222"/>
    </location>
</feature>
<dbReference type="AlphaFoldDB" id="U6LNW6"/>
<dbReference type="Pfam" id="PF12697">
    <property type="entry name" value="Abhydrolase_6"/>
    <property type="match status" value="1"/>
</dbReference>
<proteinExistence type="predicted"/>
<dbReference type="OrthoDB" id="428974at2759"/>
<dbReference type="InterPro" id="IPR000073">
    <property type="entry name" value="AB_hydrolase_1"/>
</dbReference>
<dbReference type="EMBL" id="HG713029">
    <property type="protein sequence ID" value="CDJ51861.1"/>
    <property type="molecule type" value="Genomic_DNA"/>
</dbReference>
<evidence type="ECO:0000313" key="4">
    <source>
        <dbReference type="Proteomes" id="UP000030750"/>
    </source>
</evidence>
<feature type="region of interest" description="Disordered" evidence="1">
    <location>
        <begin position="202"/>
        <end position="224"/>
    </location>
</feature>
<dbReference type="Proteomes" id="UP000030750">
    <property type="component" value="Unassembled WGS sequence"/>
</dbReference>
<organism evidence="3 4">
    <name type="scientific">Eimeria brunetti</name>
    <dbReference type="NCBI Taxonomy" id="51314"/>
    <lineage>
        <taxon>Eukaryota</taxon>
        <taxon>Sar</taxon>
        <taxon>Alveolata</taxon>
        <taxon>Apicomplexa</taxon>
        <taxon>Conoidasida</taxon>
        <taxon>Coccidia</taxon>
        <taxon>Eucoccidiorida</taxon>
        <taxon>Eimeriorina</taxon>
        <taxon>Eimeriidae</taxon>
        <taxon>Eimeria</taxon>
    </lineage>
</organism>
<reference evidence="3" key="1">
    <citation type="submission" date="2013-10" db="EMBL/GenBank/DDBJ databases">
        <title>Genomic analysis of the causative agents of coccidiosis in chickens.</title>
        <authorList>
            <person name="Reid A.J."/>
            <person name="Blake D."/>
            <person name="Billington K."/>
            <person name="Browne H."/>
            <person name="Dunn M."/>
            <person name="Hung S."/>
            <person name="Kawahara F."/>
            <person name="Miranda-Saavedra D."/>
            <person name="Mourier T."/>
            <person name="Nagra H."/>
            <person name="Otto T.D."/>
            <person name="Rawlings N."/>
            <person name="Sanchez A."/>
            <person name="Sanders M."/>
            <person name="Subramaniam C."/>
            <person name="Tay Y."/>
            <person name="Dear P."/>
            <person name="Doerig C."/>
            <person name="Gruber A."/>
            <person name="Parkinson J."/>
            <person name="Shirley M."/>
            <person name="Wan K.L."/>
            <person name="Berriman M."/>
            <person name="Tomley F."/>
            <person name="Pain A."/>
        </authorList>
    </citation>
    <scope>NUCLEOTIDE SEQUENCE [LARGE SCALE GENOMIC DNA]</scope>
    <source>
        <strain evidence="3">Houghton</strain>
    </source>
</reference>
<reference evidence="3" key="2">
    <citation type="submission" date="2013-10" db="EMBL/GenBank/DDBJ databases">
        <authorList>
            <person name="Aslett M."/>
        </authorList>
    </citation>
    <scope>NUCLEOTIDE SEQUENCE [LARGE SCALE GENOMIC DNA]</scope>
    <source>
        <strain evidence="3">Houghton</strain>
    </source>
</reference>
<sequence length="261" mass="26838">MADDPLLSLCGGCKPLAAESKFLGVQYASLGLHRFRVVALDAQGPMQLLGPTPAAATPLDPFLDSSSAPQEDIISRSEPLHSIYATYEEISGEKGRKNDTNLTAFFLHGGGGRAGQFRHLLHFLAQRGIRCIAPDLPGHGLSRLQHTRWQQQQGAAAAAAPAAAAAARAPAAAAGERETETSCSVQDTQTIVKAIYDALAGTRSSSSSSSNSSSSSSSSSSSGIGSGRRAVLLCCAAAAFLQTQQQQQPAAAAAGAANNCC</sequence>
<dbReference type="SUPFAM" id="SSF53474">
    <property type="entry name" value="alpha/beta-Hydrolases"/>
    <property type="match status" value="1"/>
</dbReference>
<dbReference type="InterPro" id="IPR029058">
    <property type="entry name" value="AB_hydrolase_fold"/>
</dbReference>
<evidence type="ECO:0000313" key="3">
    <source>
        <dbReference type="EMBL" id="CDJ51861.1"/>
    </source>
</evidence>
<evidence type="ECO:0000256" key="1">
    <source>
        <dbReference type="SAM" id="MobiDB-lite"/>
    </source>
</evidence>
<dbReference type="Gene3D" id="3.40.50.1820">
    <property type="entry name" value="alpha/beta hydrolase"/>
    <property type="match status" value="1"/>
</dbReference>